<dbReference type="RefSeq" id="WP_072913903.1">
    <property type="nucleotide sequence ID" value="NZ_FRAR01000015.1"/>
</dbReference>
<reference evidence="3" key="1">
    <citation type="submission" date="2016-11" db="EMBL/GenBank/DDBJ databases">
        <authorList>
            <person name="Varghese N."/>
            <person name="Submissions S."/>
        </authorList>
    </citation>
    <scope>NUCLEOTIDE SEQUENCE [LARGE SCALE GENOMIC DNA]</scope>
    <source>
        <strain evidence="3">DSM 10349</strain>
    </source>
</reference>
<dbReference type="OrthoDB" id="9773308at2"/>
<dbReference type="AlphaFoldDB" id="A0A1M6SYQ9"/>
<dbReference type="SUPFAM" id="SSF55136">
    <property type="entry name" value="Probable bacterial effector-binding domain"/>
    <property type="match status" value="1"/>
</dbReference>
<accession>A0A1M6SYQ9</accession>
<name>A0A1M6SYQ9_9FIRM</name>
<dbReference type="Pfam" id="PF06445">
    <property type="entry name" value="GyrI-like"/>
    <property type="match status" value="1"/>
</dbReference>
<evidence type="ECO:0000313" key="3">
    <source>
        <dbReference type="Proteomes" id="UP000183997"/>
    </source>
</evidence>
<gene>
    <name evidence="2" type="ORF">SAMN02745123_02057</name>
</gene>
<dbReference type="Gene3D" id="3.20.80.10">
    <property type="entry name" value="Regulatory factor, effector binding domain"/>
    <property type="match status" value="1"/>
</dbReference>
<evidence type="ECO:0000313" key="2">
    <source>
        <dbReference type="EMBL" id="SHK49789.1"/>
    </source>
</evidence>
<dbReference type="InterPro" id="IPR010499">
    <property type="entry name" value="AraC_E-bd"/>
</dbReference>
<dbReference type="InterPro" id="IPR029442">
    <property type="entry name" value="GyrI-like"/>
</dbReference>
<feature type="domain" description="AraC effector-binding" evidence="1">
    <location>
        <begin position="3"/>
        <end position="152"/>
    </location>
</feature>
<dbReference type="SMART" id="SM00871">
    <property type="entry name" value="AraC_E_bind"/>
    <property type="match status" value="1"/>
</dbReference>
<keyword evidence="3" id="KW-1185">Reference proteome</keyword>
<evidence type="ECO:0000259" key="1">
    <source>
        <dbReference type="SMART" id="SM00871"/>
    </source>
</evidence>
<dbReference type="Proteomes" id="UP000183997">
    <property type="component" value="Unassembled WGS sequence"/>
</dbReference>
<sequence length="152" mass="17059">MSYNFVVTEELAQPVLSIRIRTAVGNLPQELGKGYQAIFQYLAEMGEKPLEAPFAAYYNMDMQDLDVEMGVPVANPLIGQGDIQPGEIPSGKRVSCVYKGPYDQTEPVYNAMMQWIKENGYTPTGVAYEFYFNSPMEVPESELLTKIVFPLK</sequence>
<dbReference type="PANTHER" id="PTHR40055:SF1">
    <property type="entry name" value="TRANSCRIPTIONAL REGULATOR YGIV-RELATED"/>
    <property type="match status" value="1"/>
</dbReference>
<dbReference type="InterPro" id="IPR011256">
    <property type="entry name" value="Reg_factor_effector_dom_sf"/>
</dbReference>
<dbReference type="EMBL" id="FRAR01000015">
    <property type="protein sequence ID" value="SHK49789.1"/>
    <property type="molecule type" value="Genomic_DNA"/>
</dbReference>
<dbReference type="PANTHER" id="PTHR40055">
    <property type="entry name" value="TRANSCRIPTIONAL REGULATOR YGIV-RELATED"/>
    <property type="match status" value="1"/>
</dbReference>
<proteinExistence type="predicted"/>
<organism evidence="2 3">
    <name type="scientific">Desulforamulus aeronauticus DSM 10349</name>
    <dbReference type="NCBI Taxonomy" id="1121421"/>
    <lineage>
        <taxon>Bacteria</taxon>
        <taxon>Bacillati</taxon>
        <taxon>Bacillota</taxon>
        <taxon>Clostridia</taxon>
        <taxon>Eubacteriales</taxon>
        <taxon>Peptococcaceae</taxon>
        <taxon>Desulforamulus</taxon>
    </lineage>
</organism>
<dbReference type="InterPro" id="IPR050908">
    <property type="entry name" value="SmbC-like"/>
</dbReference>
<dbReference type="STRING" id="1121421.SAMN02745123_02057"/>
<protein>
    <submittedName>
        <fullName evidence="2">Effector-binding domain-containing protein</fullName>
    </submittedName>
</protein>